<organism evidence="2 3">
    <name type="scientific">Brachybacterium faecium (strain ATCC 43885 / DSM 4810 / JCM 11609 / LMG 19847 / NBRC 14762 / NCIMB 9860 / 6-10)</name>
    <dbReference type="NCBI Taxonomy" id="446465"/>
    <lineage>
        <taxon>Bacteria</taxon>
        <taxon>Bacillati</taxon>
        <taxon>Actinomycetota</taxon>
        <taxon>Actinomycetes</taxon>
        <taxon>Micrococcales</taxon>
        <taxon>Dermabacteraceae</taxon>
        <taxon>Brachybacterium</taxon>
    </lineage>
</organism>
<proteinExistence type="predicted"/>
<dbReference type="STRING" id="446465.Bfae_20060"/>
<gene>
    <name evidence="2" type="ordered locus">Bfae_20060</name>
</gene>
<evidence type="ECO:0000259" key="1">
    <source>
        <dbReference type="Pfam" id="PF12706"/>
    </source>
</evidence>
<dbReference type="EMBL" id="CP001643">
    <property type="protein sequence ID" value="ACU85814.1"/>
    <property type="molecule type" value="Genomic_DNA"/>
</dbReference>
<dbReference type="Proteomes" id="UP000001919">
    <property type="component" value="Chromosome"/>
</dbReference>
<dbReference type="CDD" id="cd07716">
    <property type="entry name" value="RNaseZ_short-form-like_MBL-fold"/>
    <property type="match status" value="1"/>
</dbReference>
<reference evidence="2 3" key="1">
    <citation type="journal article" date="2009" name="Stand. Genomic Sci.">
        <title>Complete genome sequence of Brachybacterium faecium type strain (Schefferle 6-10).</title>
        <authorList>
            <person name="Lapidus A."/>
            <person name="Pukall R."/>
            <person name="Labuttii K."/>
            <person name="Copeland A."/>
            <person name="Del Rio T.G."/>
            <person name="Nolan M."/>
            <person name="Chen F."/>
            <person name="Lucas S."/>
            <person name="Tice H."/>
            <person name="Cheng J.F."/>
            <person name="Bruce D."/>
            <person name="Goodwin L."/>
            <person name="Pitluck S."/>
            <person name="Rohde M."/>
            <person name="Goker M."/>
            <person name="Pati A."/>
            <person name="Ivanova N."/>
            <person name="Mavrommatis K."/>
            <person name="Chen A."/>
            <person name="Palaniappan K."/>
            <person name="D'haeseleer P."/>
            <person name="Chain P."/>
            <person name="Bristow J."/>
            <person name="Eisen J.A."/>
            <person name="Markowitz V."/>
            <person name="Hugenholtz P."/>
            <person name="Kyrpides N.C."/>
            <person name="Klenk H.P."/>
        </authorList>
    </citation>
    <scope>NUCLEOTIDE SEQUENCE [LARGE SCALE GENOMIC DNA]</scope>
    <source>
        <strain evidence="3">ATCC 43885 / DSM 4810 / JCM 11609 / LMG 19847 / NBRC 14762 / NCIMB 9860 / 6-10</strain>
    </source>
</reference>
<keyword evidence="3" id="KW-1185">Reference proteome</keyword>
<dbReference type="OrthoDB" id="9800940at2"/>
<dbReference type="Pfam" id="PF12706">
    <property type="entry name" value="Lactamase_B_2"/>
    <property type="match status" value="1"/>
</dbReference>
<dbReference type="AlphaFoldDB" id="C7ME07"/>
<feature type="domain" description="Metallo-beta-lactamase" evidence="1">
    <location>
        <begin position="35"/>
        <end position="226"/>
    </location>
</feature>
<dbReference type="HOGENOM" id="CLU_031317_3_0_11"/>
<protein>
    <submittedName>
        <fullName evidence="2">Metal-dependent hydrolase, beta-lactamase superfamily III</fullName>
    </submittedName>
</protein>
<evidence type="ECO:0000313" key="2">
    <source>
        <dbReference type="EMBL" id="ACU85814.1"/>
    </source>
</evidence>
<dbReference type="PANTHER" id="PTHR46018">
    <property type="entry name" value="ZINC PHOSPHODIESTERASE ELAC PROTEIN 1"/>
    <property type="match status" value="1"/>
</dbReference>
<accession>C7ME07</accession>
<dbReference type="InterPro" id="IPR036866">
    <property type="entry name" value="RibonucZ/Hydroxyglut_hydro"/>
</dbReference>
<dbReference type="InterPro" id="IPR001279">
    <property type="entry name" value="Metallo-B-lactamas"/>
</dbReference>
<sequence>MRIHVIGCSGSFAGPGGAASSYLIEHEDADGRLWRVLLDLGSGAFGPLQSVIDPADLDAVIISHLHPDHFLDVTGLEVFWAYHSRDDLGLLPVHAPAPLPERIAAVLGREGRVPDGVTCAPFEHHVLTDHQRFTIGPLQIETRAVLHPVEAYGFRITAGDATFVYSGDTDACEALDELARDADLFLCEAGYIEGRDDRFTGVHLTGRRAGQCATRAGVRQLALTHIPAWTDPEIPLAEAREVHSGPITMVAPMDILEVVPDRARA</sequence>
<dbReference type="KEGG" id="bfa:Bfae_20060"/>
<dbReference type="PATRIC" id="fig|446465.5.peg.1990"/>
<dbReference type="Gene3D" id="3.60.15.10">
    <property type="entry name" value="Ribonuclease Z/Hydroxyacylglutathione hydrolase-like"/>
    <property type="match status" value="1"/>
</dbReference>
<name>C7ME07_BRAFD</name>
<dbReference type="GO" id="GO:0042781">
    <property type="term" value="F:3'-tRNA processing endoribonuclease activity"/>
    <property type="evidence" value="ECO:0007669"/>
    <property type="project" value="TreeGrafter"/>
</dbReference>
<dbReference type="eggNOG" id="COG1234">
    <property type="taxonomic scope" value="Bacteria"/>
</dbReference>
<dbReference type="SUPFAM" id="SSF56281">
    <property type="entry name" value="Metallo-hydrolase/oxidoreductase"/>
    <property type="match status" value="1"/>
</dbReference>
<evidence type="ECO:0000313" key="3">
    <source>
        <dbReference type="Proteomes" id="UP000001919"/>
    </source>
</evidence>
<dbReference type="PANTHER" id="PTHR46018:SF4">
    <property type="entry name" value="METALLO-HYDROLASE YHFI-RELATED"/>
    <property type="match status" value="1"/>
</dbReference>
<keyword evidence="2" id="KW-0378">Hydrolase</keyword>